<reference evidence="3 4" key="1">
    <citation type="journal article" date="2016" name="Genome Biol. Evol.">
        <title>Gene Family Evolution Reflects Adaptation to Soil Environmental Stressors in the Genome of the Collembolan Orchesella cincta.</title>
        <authorList>
            <person name="Faddeeva-Vakhrusheva A."/>
            <person name="Derks M.F."/>
            <person name="Anvar S.Y."/>
            <person name="Agamennone V."/>
            <person name="Suring W."/>
            <person name="Smit S."/>
            <person name="van Straalen N.M."/>
            <person name="Roelofs D."/>
        </authorList>
    </citation>
    <scope>NUCLEOTIDE SEQUENCE [LARGE SCALE GENOMIC DNA]</scope>
    <source>
        <tissue evidence="3">Mixed pool</tissue>
    </source>
</reference>
<evidence type="ECO:0000256" key="1">
    <source>
        <dbReference type="ARBA" id="ARBA00010790"/>
    </source>
</evidence>
<dbReference type="Gene3D" id="3.30.560.10">
    <property type="entry name" value="Glucose Oxidase, domain 3"/>
    <property type="match status" value="1"/>
</dbReference>
<keyword evidence="4" id="KW-1185">Reference proteome</keyword>
<name>A0A1D2MKE1_ORCCI</name>
<dbReference type="InterPro" id="IPR012132">
    <property type="entry name" value="GMC_OxRdtase"/>
</dbReference>
<sequence length="123" mass="13345">MIRASSSFYLVLLNVIPFLIGYFGGLLRWRDAVFRGAFQNSAGVNDSYDFIVVGGGSAGSVIAARLSENPKHRVLLLDAGGDPNPFSYIPLTVPFLQNHPATDWQYKTVPSNTSGFAFSEQAS</sequence>
<accession>A0A1D2MKE1</accession>
<keyword evidence="2" id="KW-1133">Transmembrane helix</keyword>
<evidence type="ECO:0000313" key="4">
    <source>
        <dbReference type="Proteomes" id="UP000094527"/>
    </source>
</evidence>
<dbReference type="STRING" id="48709.A0A1D2MKE1"/>
<keyword evidence="2" id="KW-0472">Membrane</keyword>
<dbReference type="Gene3D" id="3.50.50.60">
    <property type="entry name" value="FAD/NAD(P)-binding domain"/>
    <property type="match status" value="1"/>
</dbReference>
<dbReference type="PANTHER" id="PTHR11552:SF147">
    <property type="entry name" value="CHOLINE DEHYDROGENASE, MITOCHONDRIAL"/>
    <property type="match status" value="1"/>
</dbReference>
<dbReference type="OrthoDB" id="269227at2759"/>
<comment type="similarity">
    <text evidence="1">Belongs to the GMC oxidoreductase family.</text>
</comment>
<dbReference type="AlphaFoldDB" id="A0A1D2MKE1"/>
<protein>
    <submittedName>
        <fullName evidence="3">Alcohol dehydrogenase [acceptor]</fullName>
    </submittedName>
</protein>
<dbReference type="SUPFAM" id="SSF51905">
    <property type="entry name" value="FAD/NAD(P)-binding domain"/>
    <property type="match status" value="1"/>
</dbReference>
<dbReference type="PANTHER" id="PTHR11552">
    <property type="entry name" value="GLUCOSE-METHANOL-CHOLINE GMC OXIDOREDUCTASE"/>
    <property type="match status" value="1"/>
</dbReference>
<dbReference type="Pfam" id="PF13450">
    <property type="entry name" value="NAD_binding_8"/>
    <property type="match status" value="1"/>
</dbReference>
<dbReference type="InterPro" id="IPR036188">
    <property type="entry name" value="FAD/NAD-bd_sf"/>
</dbReference>
<dbReference type="EMBL" id="LJIJ01000999">
    <property type="protein sequence ID" value="ODM93401.1"/>
    <property type="molecule type" value="Genomic_DNA"/>
</dbReference>
<keyword evidence="2" id="KW-0812">Transmembrane</keyword>
<feature type="transmembrane region" description="Helical" evidence="2">
    <location>
        <begin position="7"/>
        <end position="27"/>
    </location>
</feature>
<gene>
    <name evidence="3" type="ORF">Ocin01_13282</name>
</gene>
<evidence type="ECO:0000313" key="3">
    <source>
        <dbReference type="EMBL" id="ODM93401.1"/>
    </source>
</evidence>
<evidence type="ECO:0000256" key="2">
    <source>
        <dbReference type="SAM" id="Phobius"/>
    </source>
</evidence>
<dbReference type="Proteomes" id="UP000094527">
    <property type="component" value="Unassembled WGS sequence"/>
</dbReference>
<dbReference type="GO" id="GO:0016491">
    <property type="term" value="F:oxidoreductase activity"/>
    <property type="evidence" value="ECO:0007669"/>
    <property type="project" value="TreeGrafter"/>
</dbReference>
<proteinExistence type="inferred from homology"/>
<comment type="caution">
    <text evidence="3">The sequence shown here is derived from an EMBL/GenBank/DDBJ whole genome shotgun (WGS) entry which is preliminary data.</text>
</comment>
<dbReference type="GO" id="GO:0050660">
    <property type="term" value="F:flavin adenine dinucleotide binding"/>
    <property type="evidence" value="ECO:0007669"/>
    <property type="project" value="InterPro"/>
</dbReference>
<organism evidence="3 4">
    <name type="scientific">Orchesella cincta</name>
    <name type="common">Springtail</name>
    <name type="synonym">Podura cincta</name>
    <dbReference type="NCBI Taxonomy" id="48709"/>
    <lineage>
        <taxon>Eukaryota</taxon>
        <taxon>Metazoa</taxon>
        <taxon>Ecdysozoa</taxon>
        <taxon>Arthropoda</taxon>
        <taxon>Hexapoda</taxon>
        <taxon>Collembola</taxon>
        <taxon>Entomobryomorpha</taxon>
        <taxon>Entomobryoidea</taxon>
        <taxon>Orchesellidae</taxon>
        <taxon>Orchesellinae</taxon>
        <taxon>Orchesella</taxon>
    </lineage>
</organism>